<organism evidence="1 2">
    <name type="scientific">Henosepilachna vigintioctopunctata</name>
    <dbReference type="NCBI Taxonomy" id="420089"/>
    <lineage>
        <taxon>Eukaryota</taxon>
        <taxon>Metazoa</taxon>
        <taxon>Ecdysozoa</taxon>
        <taxon>Arthropoda</taxon>
        <taxon>Hexapoda</taxon>
        <taxon>Insecta</taxon>
        <taxon>Pterygota</taxon>
        <taxon>Neoptera</taxon>
        <taxon>Endopterygota</taxon>
        <taxon>Coleoptera</taxon>
        <taxon>Polyphaga</taxon>
        <taxon>Cucujiformia</taxon>
        <taxon>Coccinelloidea</taxon>
        <taxon>Coccinellidae</taxon>
        <taxon>Epilachninae</taxon>
        <taxon>Epilachnini</taxon>
        <taxon>Henosepilachna</taxon>
    </lineage>
</organism>
<proteinExistence type="predicted"/>
<dbReference type="AlphaFoldDB" id="A0AAW1UU66"/>
<keyword evidence="2" id="KW-1185">Reference proteome</keyword>
<accession>A0AAW1UU66</accession>
<name>A0AAW1UU66_9CUCU</name>
<dbReference type="Proteomes" id="UP001431783">
    <property type="component" value="Unassembled WGS sequence"/>
</dbReference>
<evidence type="ECO:0000313" key="2">
    <source>
        <dbReference type="Proteomes" id="UP001431783"/>
    </source>
</evidence>
<comment type="caution">
    <text evidence="1">The sequence shown here is derived from an EMBL/GenBank/DDBJ whole genome shotgun (WGS) entry which is preliminary data.</text>
</comment>
<evidence type="ECO:0000313" key="1">
    <source>
        <dbReference type="EMBL" id="KAK9886030.1"/>
    </source>
</evidence>
<reference evidence="1 2" key="1">
    <citation type="submission" date="2023-03" db="EMBL/GenBank/DDBJ databases">
        <title>Genome insight into feeding habits of ladybird beetles.</title>
        <authorList>
            <person name="Li H.-S."/>
            <person name="Huang Y.-H."/>
            <person name="Pang H."/>
        </authorList>
    </citation>
    <scope>NUCLEOTIDE SEQUENCE [LARGE SCALE GENOMIC DNA]</scope>
    <source>
        <strain evidence="1">SYSU_2023b</strain>
        <tissue evidence="1">Whole body</tissue>
    </source>
</reference>
<protein>
    <submittedName>
        <fullName evidence="1">Uncharacterized protein</fullName>
    </submittedName>
</protein>
<dbReference type="EMBL" id="JARQZJ010000098">
    <property type="protein sequence ID" value="KAK9886030.1"/>
    <property type="molecule type" value="Genomic_DNA"/>
</dbReference>
<gene>
    <name evidence="1" type="ORF">WA026_014816</name>
</gene>
<sequence length="69" mass="8429">MPTEENYDPYMPNYFGNNYCLYNWRISWNCLIWYSAIRIATTNTRGVVIHNLLLVDLWNWHCLLLRLFV</sequence>